<feature type="region of interest" description="Disordered" evidence="1">
    <location>
        <begin position="1"/>
        <end position="88"/>
    </location>
</feature>
<dbReference type="Proteomes" id="UP000663888">
    <property type="component" value="Unassembled WGS sequence"/>
</dbReference>
<feature type="region of interest" description="Disordered" evidence="1">
    <location>
        <begin position="292"/>
        <end position="350"/>
    </location>
</feature>
<sequence>MSPNSPVPTLTTQPSIYSPQPVYHPNVRSPSLHSQALSDFESASKSSSLLGPPLIRDPSSVASNSTTGYLPTPTDDVMHVPPPLSRDETTVTSYYRNQAFPERIGQHGLTRKNRVQTVPGLGTPHSPTRQRPVSVLASSPAHHRIGLETVSAPATDVPCSSDRRNAVLNSTPVMALKMERQRAARDLISRYEDLESAAQAPPATPTGSQRSTGQCPGSVSNISHLDRRNLSLPPIPSTRVSPIRDQGVNVNPPRAPHSHCVPESPSYFSSFARKGGMLRNSLTNLVQLLGDKARSKDSAKKRGSVSPSTSPSRTFNALPKGFKLRLSKRASADSSPSSSPGKAKCDGKSSKILPDMNELLKSDPMISTLLLYQSPARQTHPSIPDQKTPLWMPYNVSLYPSAVILQVPNPGFSSSSKFQIPLSDLYDVHSVASKDLLLGSISLPGTNTLPSGFGNDIYVFEAQCYGGRVERFATPTMALRTTWVRYLLDVLAGKDPGPKSGDDPSDNPDPRFETQQYTQRSSGSICAPQSMGLPSYALSAACVLNSSQDFFTIDVTSERSKRDDIKLVAASMQDPCIQRPILDRLNTLVSAIRESDVAHSTKVSGLGQLIASIQERIVQAVEDSTNAATAENAALVTHIGGIHGTLESLATRLSLGADERIDLSSIKETVGRIDQAISTKVEDSLGDRIKDAQEMKAIIVEETDGLKRAIQDLALKLDHTTTKNDVLDKLDALTETVTLAGTPSSRGLDLMTEFVQQVKEHISSLPAPNLDLPVMDTTAIIEKLDLISDSMTNPVTTIDLSAIQATLEDIRELSQAQQISDTSPTSTTHADISDVLMKLDGITAMCQSIMVARTDAPDSETNLENLREAQQTLLNALKEDAEHRTAQAQQTAELVRYSNELNAWLEKFVTNASMQMDGVGAGLGAIRRDLGLDPLPTDGQEDINASPQGVIRELRAMFEEQIKSAGDIAATLNALLVAFNEEQERSAQARENLATDSVLRMIEVQRQEQGQLLKQLASDLSSDIRGERIRFVEAMSQATSMNVQLHVEEFKKQLTHEVLALTDEVGRLREERKTIQHQIAQLFLVKSEHEAECCSSDAPQPPPRPLSSTRPRGR</sequence>
<feature type="compositionally biased region" description="Polar residues" evidence="1">
    <location>
        <begin position="60"/>
        <end position="69"/>
    </location>
</feature>
<feature type="compositionally biased region" description="Polar residues" evidence="1">
    <location>
        <begin position="205"/>
        <end position="223"/>
    </location>
</feature>
<feature type="compositionally biased region" description="Polar residues" evidence="1">
    <location>
        <begin position="513"/>
        <end position="524"/>
    </location>
</feature>
<reference evidence="2" key="1">
    <citation type="submission" date="2021-01" db="EMBL/GenBank/DDBJ databases">
        <authorList>
            <person name="Kaushik A."/>
        </authorList>
    </citation>
    <scope>NUCLEOTIDE SEQUENCE</scope>
    <source>
        <strain evidence="2">AG4-R118</strain>
    </source>
</reference>
<name>A0A8H3B278_9AGAM</name>
<feature type="compositionally biased region" description="Polar residues" evidence="1">
    <location>
        <begin position="1"/>
        <end position="18"/>
    </location>
</feature>
<feature type="region of interest" description="Disordered" evidence="1">
    <location>
        <begin position="1091"/>
        <end position="1114"/>
    </location>
</feature>
<dbReference type="EMBL" id="CAJMWX010001031">
    <property type="protein sequence ID" value="CAE6446196.1"/>
    <property type="molecule type" value="Genomic_DNA"/>
</dbReference>
<comment type="caution">
    <text evidence="2">The sequence shown here is derived from an EMBL/GenBank/DDBJ whole genome shotgun (WGS) entry which is preliminary data.</text>
</comment>
<feature type="compositionally biased region" description="Basic and acidic residues" evidence="1">
    <location>
        <begin position="496"/>
        <end position="512"/>
    </location>
</feature>
<feature type="compositionally biased region" description="Low complexity" evidence="1">
    <location>
        <begin position="332"/>
        <end position="342"/>
    </location>
</feature>
<evidence type="ECO:0000313" key="2">
    <source>
        <dbReference type="EMBL" id="CAE6446196.1"/>
    </source>
</evidence>
<feature type="compositionally biased region" description="Polar residues" evidence="1">
    <location>
        <begin position="305"/>
        <end position="315"/>
    </location>
</feature>
<evidence type="ECO:0000313" key="3">
    <source>
        <dbReference type="Proteomes" id="UP000663888"/>
    </source>
</evidence>
<feature type="region of interest" description="Disordered" evidence="1">
    <location>
        <begin position="195"/>
        <end position="264"/>
    </location>
</feature>
<feature type="region of interest" description="Disordered" evidence="1">
    <location>
        <begin position="495"/>
        <end position="524"/>
    </location>
</feature>
<gene>
    <name evidence="2" type="ORF">RDB_LOCUS59249</name>
</gene>
<organism evidence="2 3">
    <name type="scientific">Rhizoctonia solani</name>
    <dbReference type="NCBI Taxonomy" id="456999"/>
    <lineage>
        <taxon>Eukaryota</taxon>
        <taxon>Fungi</taxon>
        <taxon>Dikarya</taxon>
        <taxon>Basidiomycota</taxon>
        <taxon>Agaricomycotina</taxon>
        <taxon>Agaricomycetes</taxon>
        <taxon>Cantharellales</taxon>
        <taxon>Ceratobasidiaceae</taxon>
        <taxon>Rhizoctonia</taxon>
    </lineage>
</organism>
<feature type="compositionally biased region" description="Polar residues" evidence="1">
    <location>
        <begin position="28"/>
        <end position="49"/>
    </location>
</feature>
<protein>
    <submittedName>
        <fullName evidence="2">Uncharacterized protein</fullName>
    </submittedName>
</protein>
<dbReference type="AlphaFoldDB" id="A0A8H3B278"/>
<proteinExistence type="predicted"/>
<evidence type="ECO:0000256" key="1">
    <source>
        <dbReference type="SAM" id="MobiDB-lite"/>
    </source>
</evidence>
<accession>A0A8H3B278</accession>